<accession>A0A7W3N1G8</accession>
<comment type="caution">
    <text evidence="1">The sequence shown here is derived from an EMBL/GenBank/DDBJ whole genome shotgun (WGS) entry which is preliminary data.</text>
</comment>
<sequence>MTIGAQIHLGSITCPSGRLVIADTGYLGLWSGGAPPVADESLLAGVDDPALRESIRAAADLVVVGPDAEPAARSFDRQAGTWLYDIPGHGVEEFTAAFTEHCRAHGFDARLERERPRVPHRERAERCVRAGGLEFVMHGVPVVAIGGLPTDRPIEVTATRRDFGRIGARWESVVIAVGAGEPVSSRLVGHVGVDAARLSLVDADGLAAWRHEEPIDGLADVAFWGRSDQEAAARFGASLLPYPGEDGTYGWVDLPVDEAVDRAIALRDWQAADPERRLMVDFRPHSHHWQVMAQVRATEHESGTIEVGGTRTMCFMTSWGDGFFPVHADEDAAGDLVRIRIVLGDPERRVRLEAMYDRWSLD</sequence>
<proteinExistence type="predicted"/>
<dbReference type="RefSeq" id="WP_182706875.1">
    <property type="nucleotide sequence ID" value="NZ_JACJII010000001.1"/>
</dbReference>
<dbReference type="EMBL" id="JACJII010000001">
    <property type="protein sequence ID" value="MBA9005799.1"/>
    <property type="molecule type" value="Genomic_DNA"/>
</dbReference>
<evidence type="ECO:0000313" key="1">
    <source>
        <dbReference type="EMBL" id="MBA9005799.1"/>
    </source>
</evidence>
<dbReference type="AlphaFoldDB" id="A0A7W3N1G8"/>
<evidence type="ECO:0000313" key="2">
    <source>
        <dbReference type="Proteomes" id="UP000539313"/>
    </source>
</evidence>
<reference evidence="1 2" key="1">
    <citation type="submission" date="2020-08" db="EMBL/GenBank/DDBJ databases">
        <title>Sequencing the genomes of 1000 actinobacteria strains.</title>
        <authorList>
            <person name="Klenk H.-P."/>
        </authorList>
    </citation>
    <scope>NUCLEOTIDE SEQUENCE [LARGE SCALE GENOMIC DNA]</scope>
    <source>
        <strain evidence="1 2">DSM 45823</strain>
    </source>
</reference>
<name>A0A7W3N1G8_9ACTN</name>
<dbReference type="Proteomes" id="UP000539313">
    <property type="component" value="Unassembled WGS sequence"/>
</dbReference>
<gene>
    <name evidence="1" type="ORF">HNR21_004681</name>
</gene>
<organism evidence="1 2">
    <name type="scientific">Thermomonospora cellulosilytica</name>
    <dbReference type="NCBI Taxonomy" id="1411118"/>
    <lineage>
        <taxon>Bacteria</taxon>
        <taxon>Bacillati</taxon>
        <taxon>Actinomycetota</taxon>
        <taxon>Actinomycetes</taxon>
        <taxon>Streptosporangiales</taxon>
        <taxon>Thermomonosporaceae</taxon>
        <taxon>Thermomonospora</taxon>
    </lineage>
</organism>
<keyword evidence="2" id="KW-1185">Reference proteome</keyword>
<protein>
    <submittedName>
        <fullName evidence="1">Uncharacterized protein</fullName>
    </submittedName>
</protein>